<keyword evidence="4" id="KW-0238">DNA-binding</keyword>
<organism evidence="7 8">
    <name type="scientific">Asaia lannensis NBRC 102526</name>
    <dbReference type="NCBI Taxonomy" id="1307926"/>
    <lineage>
        <taxon>Bacteria</taxon>
        <taxon>Pseudomonadati</taxon>
        <taxon>Pseudomonadota</taxon>
        <taxon>Alphaproteobacteria</taxon>
        <taxon>Acetobacterales</taxon>
        <taxon>Acetobacteraceae</taxon>
        <taxon>Asaia</taxon>
    </lineage>
</organism>
<feature type="domain" description="HTH gntR-type" evidence="6">
    <location>
        <begin position="26"/>
        <end position="94"/>
    </location>
</feature>
<accession>A0ABT1CF51</accession>
<dbReference type="Pfam" id="PF00392">
    <property type="entry name" value="GntR"/>
    <property type="match status" value="1"/>
</dbReference>
<keyword evidence="3" id="KW-0805">Transcription regulation</keyword>
<dbReference type="InterPro" id="IPR000524">
    <property type="entry name" value="Tscrpt_reg_HTH_GntR"/>
</dbReference>
<dbReference type="Proteomes" id="UP001523401">
    <property type="component" value="Unassembled WGS sequence"/>
</dbReference>
<dbReference type="SMART" id="SM00345">
    <property type="entry name" value="HTH_GNTR"/>
    <property type="match status" value="1"/>
</dbReference>
<reference evidence="7 8" key="1">
    <citation type="submission" date="2022-06" db="EMBL/GenBank/DDBJ databases">
        <title>Whole-genome of Asaia lannensis strain LMG 27011T.</title>
        <authorList>
            <person name="Sombolestani A."/>
        </authorList>
    </citation>
    <scope>NUCLEOTIDE SEQUENCE [LARGE SCALE GENOMIC DNA]</scope>
    <source>
        <strain evidence="7 8">NBRC 102526</strain>
    </source>
</reference>
<evidence type="ECO:0000256" key="2">
    <source>
        <dbReference type="ARBA" id="ARBA00022898"/>
    </source>
</evidence>
<gene>
    <name evidence="7" type="ORF">NF685_05480</name>
</gene>
<comment type="caution">
    <text evidence="7">The sequence shown here is derived from an EMBL/GenBank/DDBJ whole genome shotgun (WGS) entry which is preliminary data.</text>
</comment>
<dbReference type="GO" id="GO:0008483">
    <property type="term" value="F:transaminase activity"/>
    <property type="evidence" value="ECO:0007669"/>
    <property type="project" value="UniProtKB-KW"/>
</dbReference>
<proteinExistence type="inferred from homology"/>
<dbReference type="PANTHER" id="PTHR46577:SF2">
    <property type="entry name" value="TRANSCRIPTIONAL REGULATORY PROTEIN"/>
    <property type="match status" value="1"/>
</dbReference>
<dbReference type="InterPro" id="IPR051446">
    <property type="entry name" value="HTH_trans_reg/aminotransferase"/>
</dbReference>
<dbReference type="PROSITE" id="PS50949">
    <property type="entry name" value="HTH_GNTR"/>
    <property type="match status" value="1"/>
</dbReference>
<evidence type="ECO:0000256" key="5">
    <source>
        <dbReference type="ARBA" id="ARBA00023163"/>
    </source>
</evidence>
<evidence type="ECO:0000256" key="4">
    <source>
        <dbReference type="ARBA" id="ARBA00023125"/>
    </source>
</evidence>
<dbReference type="RefSeq" id="WP_252848895.1">
    <property type="nucleotide sequence ID" value="NZ_BAPW01000023.1"/>
</dbReference>
<dbReference type="InterPro" id="IPR036390">
    <property type="entry name" value="WH_DNA-bd_sf"/>
</dbReference>
<dbReference type="InterPro" id="IPR004839">
    <property type="entry name" value="Aminotransferase_I/II_large"/>
</dbReference>
<dbReference type="InterPro" id="IPR015424">
    <property type="entry name" value="PyrdxlP-dep_Trfase"/>
</dbReference>
<dbReference type="Gene3D" id="1.10.10.10">
    <property type="entry name" value="Winged helix-like DNA-binding domain superfamily/Winged helix DNA-binding domain"/>
    <property type="match status" value="1"/>
</dbReference>
<dbReference type="CDD" id="cd00609">
    <property type="entry name" value="AAT_like"/>
    <property type="match status" value="1"/>
</dbReference>
<comment type="similarity">
    <text evidence="1">In the C-terminal section; belongs to the class-I pyridoxal-phosphate-dependent aminotransferase family.</text>
</comment>
<dbReference type="EMBL" id="JAMXQU010000003">
    <property type="protein sequence ID" value="MCO6159485.1"/>
    <property type="molecule type" value="Genomic_DNA"/>
</dbReference>
<evidence type="ECO:0000313" key="7">
    <source>
        <dbReference type="EMBL" id="MCO6159485.1"/>
    </source>
</evidence>
<keyword evidence="2" id="KW-0663">Pyridoxal phosphate</keyword>
<dbReference type="PANTHER" id="PTHR46577">
    <property type="entry name" value="HTH-TYPE TRANSCRIPTIONAL REGULATORY PROTEIN GABR"/>
    <property type="match status" value="1"/>
</dbReference>
<protein>
    <submittedName>
        <fullName evidence="7">PLP-dependent aminotransferase family protein</fullName>
    </submittedName>
</protein>
<evidence type="ECO:0000259" key="6">
    <source>
        <dbReference type="PROSITE" id="PS50949"/>
    </source>
</evidence>
<dbReference type="InterPro" id="IPR015421">
    <property type="entry name" value="PyrdxlP-dep_Trfase_major"/>
</dbReference>
<evidence type="ECO:0000256" key="3">
    <source>
        <dbReference type="ARBA" id="ARBA00023015"/>
    </source>
</evidence>
<dbReference type="SUPFAM" id="SSF46785">
    <property type="entry name" value="Winged helix' DNA-binding domain"/>
    <property type="match status" value="1"/>
</dbReference>
<keyword evidence="8" id="KW-1185">Reference proteome</keyword>
<dbReference type="SUPFAM" id="SSF53383">
    <property type="entry name" value="PLP-dependent transferases"/>
    <property type="match status" value="1"/>
</dbReference>
<name>A0ABT1CF51_9PROT</name>
<dbReference type="CDD" id="cd07377">
    <property type="entry name" value="WHTH_GntR"/>
    <property type="match status" value="1"/>
</dbReference>
<keyword evidence="7" id="KW-0808">Transferase</keyword>
<keyword evidence="5" id="KW-0804">Transcription</keyword>
<evidence type="ECO:0000256" key="1">
    <source>
        <dbReference type="ARBA" id="ARBA00005384"/>
    </source>
</evidence>
<keyword evidence="7" id="KW-0032">Aminotransferase</keyword>
<dbReference type="InterPro" id="IPR036388">
    <property type="entry name" value="WH-like_DNA-bd_sf"/>
</dbReference>
<sequence length="504" mass="55446">MDKEGLTQQDCSIEKTNSCDIDMKLRTKNDLVVETVRKRISTGGLGRGERLPSIRTLAAQLCVSSSTVSEAYDRLVAEGSVIARPGSGYYVNDVRAHPEVARMRRDHAIDPFWVSRQALETDPTVWQPGCGWLPAAWMPRALLETALRDAARSPETVLTGYGPAMGAPGFRALLSRRWAESQLYVSPEQILLTGSSTQALDLVCRILLKSGDCVLIDEPCYFNFRALLTVHGVRIVSVPFTPEGPDLAVFAKILSRERPRLYLTNSGLQNPTGGTLSLKNAHAVLMLARQCGTYVIEDDIFADFAPPPSASFAPLDGLDRVVRIGSFSKTLTASLRCGYIAAHPDLIEALVDLQIATGFAGVSPLAAQIVQHVIESGAYRRHRDALNTKLFRARRDCISRLATLGVQPWIILKSGFSLWCVIPDRCDASRLAQLAPKEGMLLAPGAVFSDSLQAARFMRFNVAQMRDPEIFRRLAALIERTRESWQEYQPCPGASFSRNGDTGR</sequence>
<dbReference type="Pfam" id="PF00155">
    <property type="entry name" value="Aminotran_1_2"/>
    <property type="match status" value="1"/>
</dbReference>
<dbReference type="Gene3D" id="3.40.640.10">
    <property type="entry name" value="Type I PLP-dependent aspartate aminotransferase-like (Major domain)"/>
    <property type="match status" value="1"/>
</dbReference>
<evidence type="ECO:0000313" key="8">
    <source>
        <dbReference type="Proteomes" id="UP001523401"/>
    </source>
</evidence>